<sequence length="121" mass="13766">MCNIVQAKIVCGVKMYRKKISHNHQSLLLTISGQGGLYFTFSCTISDVTWLRASVFCSIIRITVFSMYLSFFNHHSTSNFGADNPSNYVMWKSTLTKYATHICLKPAFHVTYIGITLQITR</sequence>
<name>A0A9P0VZ49_9ASCO</name>
<evidence type="ECO:0000313" key="2">
    <source>
        <dbReference type="Proteomes" id="UP000837801"/>
    </source>
</evidence>
<comment type="caution">
    <text evidence="1">The sequence shown here is derived from an EMBL/GenBank/DDBJ whole genome shotgun (WGS) entry which is preliminary data.</text>
</comment>
<protein>
    <submittedName>
        <fullName evidence="1">Uncharacterized protein</fullName>
    </submittedName>
</protein>
<dbReference type="EMBL" id="CAKXYY010000017">
    <property type="protein sequence ID" value="CAH2354497.1"/>
    <property type="molecule type" value="Genomic_DNA"/>
</dbReference>
<accession>A0A9P0VZ49</accession>
<proteinExistence type="predicted"/>
<organism evidence="1 2">
    <name type="scientific">[Candida] railenensis</name>
    <dbReference type="NCBI Taxonomy" id="45579"/>
    <lineage>
        <taxon>Eukaryota</taxon>
        <taxon>Fungi</taxon>
        <taxon>Dikarya</taxon>
        <taxon>Ascomycota</taxon>
        <taxon>Saccharomycotina</taxon>
        <taxon>Pichiomycetes</taxon>
        <taxon>Debaryomycetaceae</taxon>
        <taxon>Kurtzmaniella</taxon>
    </lineage>
</organism>
<keyword evidence="2" id="KW-1185">Reference proteome</keyword>
<dbReference type="Proteomes" id="UP000837801">
    <property type="component" value="Unassembled WGS sequence"/>
</dbReference>
<dbReference type="AlphaFoldDB" id="A0A9P0VZ49"/>
<gene>
    <name evidence="1" type="ORF">CLIB1423_17S00496</name>
</gene>
<reference evidence="1" key="1">
    <citation type="submission" date="2022-03" db="EMBL/GenBank/DDBJ databases">
        <authorList>
            <person name="Legras J.-L."/>
            <person name="Devillers H."/>
            <person name="Grondin C."/>
        </authorList>
    </citation>
    <scope>NUCLEOTIDE SEQUENCE</scope>
    <source>
        <strain evidence="1">CLIB 1423</strain>
    </source>
</reference>
<evidence type="ECO:0000313" key="1">
    <source>
        <dbReference type="EMBL" id="CAH2354497.1"/>
    </source>
</evidence>